<dbReference type="GO" id="GO:0075732">
    <property type="term" value="P:viral penetration into host nucleus"/>
    <property type="evidence" value="ECO:0007669"/>
    <property type="project" value="UniProtKB-KW"/>
</dbReference>
<dbReference type="InterPro" id="IPR038652">
    <property type="entry name" value="Circovirus_capsid_sf"/>
</dbReference>
<evidence type="ECO:0000256" key="5">
    <source>
        <dbReference type="ARBA" id="ARBA00022524"/>
    </source>
</evidence>
<dbReference type="Pfam" id="PF02443">
    <property type="entry name" value="Circo_capsid"/>
    <property type="match status" value="1"/>
</dbReference>
<dbReference type="GO" id="GO:0042025">
    <property type="term" value="C:host cell nucleus"/>
    <property type="evidence" value="ECO:0007669"/>
    <property type="project" value="UniProtKB-SubCell"/>
</dbReference>
<dbReference type="KEGG" id="vg:80544029"/>
<dbReference type="RefSeq" id="YP_010805173.1">
    <property type="nucleotide sequence ID" value="NC_077109.1"/>
</dbReference>
<evidence type="ECO:0000256" key="8">
    <source>
        <dbReference type="ARBA" id="ARBA00022581"/>
    </source>
</evidence>
<dbReference type="Gene3D" id="2.60.120.950">
    <property type="entry name" value="Circovirus capsid protein"/>
    <property type="match status" value="1"/>
</dbReference>
<keyword evidence="13" id="KW-0238">DNA-binding</keyword>
<keyword evidence="9" id="KW-1162">Viral penetration into host cytoplasm</keyword>
<accession>A0AAX1M7X3</accession>
<dbReference type="GeneID" id="80544029"/>
<evidence type="ECO:0000256" key="9">
    <source>
        <dbReference type="ARBA" id="ARBA00022595"/>
    </source>
</evidence>
<evidence type="ECO:0000256" key="15">
    <source>
        <dbReference type="ARBA" id="ARBA00046863"/>
    </source>
</evidence>
<dbReference type="EMBL" id="MW686208">
    <property type="protein sequence ID" value="QSX73452.1"/>
    <property type="molecule type" value="Genomic_DNA"/>
</dbReference>
<comment type="subunit">
    <text evidence="15">Homomultimer. Assembles in the nucleus, presumably in an immature form, then migrates to the cytoplasm once assembled as mature virion. Interacts with Rep; this interaction relocates Rep into the nucleus.</text>
</comment>
<dbReference type="GO" id="GO:0075509">
    <property type="term" value="P:endocytosis involved in viral entry into host cell"/>
    <property type="evidence" value="ECO:0007669"/>
    <property type="project" value="UniProtKB-KW"/>
</dbReference>
<evidence type="ECO:0000256" key="4">
    <source>
        <dbReference type="ARBA" id="ARBA00022431"/>
    </source>
</evidence>
<evidence type="ECO:0000256" key="3">
    <source>
        <dbReference type="ARBA" id="ARBA00010301"/>
    </source>
</evidence>
<sequence length="212" mass="25891">MRRYRRLRRRRRKRPRRPRYRRRIKRTWIRRPTAGTYYTKKYSTMNIINLGKRESTKYWKVGHYTTSLKEWGSKWIWDYYKILKMKITFYPQESNCFQHSLLWGHTVIDYDGSWSTEGWLQDDPYANSSTGRVWMSNKKHSRYFTPKPFLVQTSSSYTGQSLFYFTRNTPWLNCYDLDTKWGALLFSAYAPADDTTPLYVQKSVWIRFKTVL</sequence>
<organism evidence="16 17">
    <name type="scientific">Wolvfec circovius</name>
    <dbReference type="NCBI Taxonomy" id="2817738"/>
    <lineage>
        <taxon>Viruses</taxon>
        <taxon>Monodnaviria</taxon>
        <taxon>Shotokuvirae</taxon>
        <taxon>Cressdnaviricota</taxon>
        <taxon>Arfiviricetes</taxon>
        <taxon>Cirlivirales</taxon>
        <taxon>Circoviridae</taxon>
        <taxon>Circovirus</taxon>
        <taxon>Circovirus gloton</taxon>
    </lineage>
</organism>
<evidence type="ECO:0000256" key="6">
    <source>
        <dbReference type="ARBA" id="ARBA00022561"/>
    </source>
</evidence>
<evidence type="ECO:0000313" key="16">
    <source>
        <dbReference type="EMBL" id="QSX73452.1"/>
    </source>
</evidence>
<keyword evidence="12" id="KW-1164">Virus endocytosis by host</keyword>
<dbReference type="GO" id="GO:0043657">
    <property type="term" value="C:host cell"/>
    <property type="evidence" value="ECO:0007669"/>
    <property type="project" value="GOC"/>
</dbReference>
<evidence type="ECO:0000256" key="14">
    <source>
        <dbReference type="ARBA" id="ARBA00023296"/>
    </source>
</evidence>
<keyword evidence="8" id="KW-0945">Host-virus interaction</keyword>
<dbReference type="Proteomes" id="UP001162072">
    <property type="component" value="Segment"/>
</dbReference>
<evidence type="ECO:0000256" key="7">
    <source>
        <dbReference type="ARBA" id="ARBA00022562"/>
    </source>
</evidence>
<evidence type="ECO:0000256" key="12">
    <source>
        <dbReference type="ARBA" id="ARBA00022890"/>
    </source>
</evidence>
<keyword evidence="6" id="KW-0167">Capsid protein</keyword>
<reference evidence="16" key="1">
    <citation type="submission" date="2021-03" db="EMBL/GenBank/DDBJ databases">
        <title>Characterisation of novel Circovirus and Anellovirus isolates from Wolverines using a non-invasive fecal sampling approach.</title>
        <authorList>
            <person name="Bandoo R.A."/>
            <person name="Bautista J."/>
            <person name="Newkirk M."/>
            <person name="Squires E."/>
            <person name="Squires J."/>
            <person name="Varsani A."/>
            <person name="Kraberger S."/>
        </authorList>
    </citation>
    <scope>NUCLEOTIDE SEQUENCE</scope>
    <source>
        <strain evidence="16">Circo38</strain>
    </source>
</reference>
<keyword evidence="11" id="KW-0946">Virion</keyword>
<evidence type="ECO:0000313" key="17">
    <source>
        <dbReference type="Proteomes" id="UP001162072"/>
    </source>
</evidence>
<keyword evidence="7" id="KW-1048">Host nucleus</keyword>
<keyword evidence="14" id="KW-1160">Virus entry into host cell</keyword>
<comment type="subcellular location">
    <subcellularLocation>
        <location evidence="1">Host nucleus</location>
    </subcellularLocation>
    <subcellularLocation>
        <location evidence="2">Virion</location>
    </subcellularLocation>
</comment>
<dbReference type="GO" id="GO:0039615">
    <property type="term" value="C:T=1 icosahedral viral capsid"/>
    <property type="evidence" value="ECO:0007669"/>
    <property type="project" value="UniProtKB-KW"/>
</dbReference>
<keyword evidence="5" id="KW-1163">Viral penetration into host nucleus</keyword>
<dbReference type="GO" id="GO:0019062">
    <property type="term" value="P:virion attachment to host cell"/>
    <property type="evidence" value="ECO:0007669"/>
    <property type="project" value="UniProtKB-KW"/>
</dbReference>
<comment type="similarity">
    <text evidence="3">Belongs to the circoviridae capsid protein family.</text>
</comment>
<evidence type="ECO:0000256" key="11">
    <source>
        <dbReference type="ARBA" id="ARBA00022844"/>
    </source>
</evidence>
<keyword evidence="4" id="KW-1140">T=1 icosahedral capsid protein</keyword>
<dbReference type="GO" id="GO:0019069">
    <property type="term" value="P:viral capsid assembly"/>
    <property type="evidence" value="ECO:0007669"/>
    <property type="project" value="InterPro"/>
</dbReference>
<name>A0AAX1M7X3_9CIRC</name>
<evidence type="ECO:0000256" key="1">
    <source>
        <dbReference type="ARBA" id="ARBA00004147"/>
    </source>
</evidence>
<proteinExistence type="inferred from homology"/>
<evidence type="ECO:0000256" key="13">
    <source>
        <dbReference type="ARBA" id="ARBA00023125"/>
    </source>
</evidence>
<protein>
    <submittedName>
        <fullName evidence="16">Capsid protein</fullName>
    </submittedName>
</protein>
<dbReference type="GO" id="GO:0003677">
    <property type="term" value="F:DNA binding"/>
    <property type="evidence" value="ECO:0007669"/>
    <property type="project" value="UniProtKB-KW"/>
</dbReference>
<evidence type="ECO:0000256" key="2">
    <source>
        <dbReference type="ARBA" id="ARBA00004328"/>
    </source>
</evidence>
<keyword evidence="10" id="KW-1161">Viral attachment to host cell</keyword>
<evidence type="ECO:0000256" key="10">
    <source>
        <dbReference type="ARBA" id="ARBA00022804"/>
    </source>
</evidence>
<dbReference type="InterPro" id="IPR003383">
    <property type="entry name" value="Circovirus_capsid"/>
</dbReference>
<keyword evidence="17" id="KW-1185">Reference proteome</keyword>